<proteinExistence type="predicted"/>
<protein>
    <submittedName>
        <fullName evidence="2">Uncharacterized protein</fullName>
    </submittedName>
</protein>
<feature type="region of interest" description="Disordered" evidence="1">
    <location>
        <begin position="74"/>
        <end position="184"/>
    </location>
</feature>
<feature type="compositionally biased region" description="Low complexity" evidence="1">
    <location>
        <begin position="162"/>
        <end position="176"/>
    </location>
</feature>
<accession>A0A0L0SCK5</accession>
<keyword evidence="3" id="KW-1185">Reference proteome</keyword>
<reference evidence="2 3" key="1">
    <citation type="submission" date="2009-11" db="EMBL/GenBank/DDBJ databases">
        <title>Annotation of Allomyces macrogynus ATCC 38327.</title>
        <authorList>
            <consortium name="The Broad Institute Genome Sequencing Platform"/>
            <person name="Russ C."/>
            <person name="Cuomo C."/>
            <person name="Burger G."/>
            <person name="Gray M.W."/>
            <person name="Holland P.W.H."/>
            <person name="King N."/>
            <person name="Lang F.B.F."/>
            <person name="Roger A.J."/>
            <person name="Ruiz-Trillo I."/>
            <person name="Young S.K."/>
            <person name="Zeng Q."/>
            <person name="Gargeya S."/>
            <person name="Fitzgerald M."/>
            <person name="Haas B."/>
            <person name="Abouelleil A."/>
            <person name="Alvarado L."/>
            <person name="Arachchi H.M."/>
            <person name="Berlin A."/>
            <person name="Chapman S.B."/>
            <person name="Gearin G."/>
            <person name="Goldberg J."/>
            <person name="Griggs A."/>
            <person name="Gujja S."/>
            <person name="Hansen M."/>
            <person name="Heiman D."/>
            <person name="Howarth C."/>
            <person name="Larimer J."/>
            <person name="Lui A."/>
            <person name="MacDonald P.J.P."/>
            <person name="McCowen C."/>
            <person name="Montmayeur A."/>
            <person name="Murphy C."/>
            <person name="Neiman D."/>
            <person name="Pearson M."/>
            <person name="Priest M."/>
            <person name="Roberts A."/>
            <person name="Saif S."/>
            <person name="Shea T."/>
            <person name="Sisk P."/>
            <person name="Stolte C."/>
            <person name="Sykes S."/>
            <person name="Wortman J."/>
            <person name="Nusbaum C."/>
            <person name="Birren B."/>
        </authorList>
    </citation>
    <scope>NUCLEOTIDE SEQUENCE [LARGE SCALE GENOMIC DNA]</scope>
    <source>
        <strain evidence="2 3">ATCC 38327</strain>
    </source>
</reference>
<organism evidence="2 3">
    <name type="scientific">Allomyces macrogynus (strain ATCC 38327)</name>
    <name type="common">Allomyces javanicus var. macrogynus</name>
    <dbReference type="NCBI Taxonomy" id="578462"/>
    <lineage>
        <taxon>Eukaryota</taxon>
        <taxon>Fungi</taxon>
        <taxon>Fungi incertae sedis</taxon>
        <taxon>Blastocladiomycota</taxon>
        <taxon>Blastocladiomycetes</taxon>
        <taxon>Blastocladiales</taxon>
        <taxon>Blastocladiaceae</taxon>
        <taxon>Allomyces</taxon>
    </lineage>
</organism>
<feature type="compositionally biased region" description="Pro residues" evidence="1">
    <location>
        <begin position="117"/>
        <end position="161"/>
    </location>
</feature>
<reference evidence="3" key="2">
    <citation type="submission" date="2009-11" db="EMBL/GenBank/DDBJ databases">
        <title>The Genome Sequence of Allomyces macrogynus strain ATCC 38327.</title>
        <authorList>
            <consortium name="The Broad Institute Genome Sequencing Platform"/>
            <person name="Russ C."/>
            <person name="Cuomo C."/>
            <person name="Shea T."/>
            <person name="Young S.K."/>
            <person name="Zeng Q."/>
            <person name="Koehrsen M."/>
            <person name="Haas B."/>
            <person name="Borodovsky M."/>
            <person name="Guigo R."/>
            <person name="Alvarado L."/>
            <person name="Berlin A."/>
            <person name="Borenstein D."/>
            <person name="Chen Z."/>
            <person name="Engels R."/>
            <person name="Freedman E."/>
            <person name="Gellesch M."/>
            <person name="Goldberg J."/>
            <person name="Griggs A."/>
            <person name="Gujja S."/>
            <person name="Heiman D."/>
            <person name="Hepburn T."/>
            <person name="Howarth C."/>
            <person name="Jen D."/>
            <person name="Larson L."/>
            <person name="Lewis B."/>
            <person name="Mehta T."/>
            <person name="Park D."/>
            <person name="Pearson M."/>
            <person name="Roberts A."/>
            <person name="Saif S."/>
            <person name="Shenoy N."/>
            <person name="Sisk P."/>
            <person name="Stolte C."/>
            <person name="Sykes S."/>
            <person name="Walk T."/>
            <person name="White J."/>
            <person name="Yandava C."/>
            <person name="Burger G."/>
            <person name="Gray M.W."/>
            <person name="Holland P.W.H."/>
            <person name="King N."/>
            <person name="Lang F.B.F."/>
            <person name="Roger A.J."/>
            <person name="Ruiz-Trillo I."/>
            <person name="Lander E."/>
            <person name="Nusbaum C."/>
        </authorList>
    </citation>
    <scope>NUCLEOTIDE SEQUENCE [LARGE SCALE GENOMIC DNA]</scope>
    <source>
        <strain evidence="3">ATCC 38327</strain>
    </source>
</reference>
<dbReference type="AlphaFoldDB" id="A0A0L0SCK5"/>
<feature type="region of interest" description="Disordered" evidence="1">
    <location>
        <begin position="1"/>
        <end position="23"/>
    </location>
</feature>
<name>A0A0L0SCK5_ALLM3</name>
<dbReference type="Proteomes" id="UP000054350">
    <property type="component" value="Unassembled WGS sequence"/>
</dbReference>
<dbReference type="EMBL" id="GG745335">
    <property type="protein sequence ID" value="KNE60216.1"/>
    <property type="molecule type" value="Genomic_DNA"/>
</dbReference>
<evidence type="ECO:0000313" key="3">
    <source>
        <dbReference type="Proteomes" id="UP000054350"/>
    </source>
</evidence>
<gene>
    <name evidence="2" type="ORF">AMAG_18488</name>
</gene>
<feature type="compositionally biased region" description="Low complexity" evidence="1">
    <location>
        <begin position="76"/>
        <end position="116"/>
    </location>
</feature>
<evidence type="ECO:0000313" key="2">
    <source>
        <dbReference type="EMBL" id="KNE60216.1"/>
    </source>
</evidence>
<dbReference type="OMA" id="RIVYVAW"/>
<dbReference type="VEuPathDB" id="FungiDB:AMAG_18488"/>
<sequence length="209" mass="21082">MDPDPNLPGISAADPTHAQVPDELRGVVPDPVSVMPPAVPAQRLEDHDTVEQGMMVPGSTLLRHPSVSAVGADYMPPALLDTPAPSSLAPSSSLPASVVVSVAPSIASSSARASPAPLDPSLPHTPTPIPYTPSATPAPAPAPLPASPTTPATPPPPPPPSSSSRAAAAAAAGPPSGKRKRNCAQDTERHIHGCETCGRKFMEEQGDGT</sequence>
<evidence type="ECO:0000256" key="1">
    <source>
        <dbReference type="SAM" id="MobiDB-lite"/>
    </source>
</evidence>